<dbReference type="InterPro" id="IPR009758">
    <property type="entry name" value="DUF1326"/>
</dbReference>
<proteinExistence type="predicted"/>
<organism evidence="1 2">
    <name type="scientific">Pseudonocardia halophobica</name>
    <dbReference type="NCBI Taxonomy" id="29401"/>
    <lineage>
        <taxon>Bacteria</taxon>
        <taxon>Bacillati</taxon>
        <taxon>Actinomycetota</taxon>
        <taxon>Actinomycetes</taxon>
        <taxon>Pseudonocardiales</taxon>
        <taxon>Pseudonocardiaceae</taxon>
        <taxon>Pseudonocardia</taxon>
    </lineage>
</organism>
<dbReference type="EMBL" id="BSFQ01000015">
    <property type="protein sequence ID" value="GLL12657.1"/>
    <property type="molecule type" value="Genomic_DNA"/>
</dbReference>
<sequence>MTATETESGTYVVEGRLLEVCTCKAVCPCWVGLDPDGGMCDGSVVWYVDSGTVQGVDVSDRGLALLAYIPGNVLAGNWTAMVYVDDRCSEEQEKALLDVFTGGLGGPIADLAALIGEVVGVERAPFAATVEEGKGTLKIGDVVEAEFEQLVGATGRPTTLSDSVFSTIPGSPAYPGTASVYRRSGKKLGRPDIDISGYNSVQGHFRFTG</sequence>
<evidence type="ECO:0000313" key="2">
    <source>
        <dbReference type="Proteomes" id="UP001143463"/>
    </source>
</evidence>
<reference evidence="1" key="2">
    <citation type="submission" date="2023-01" db="EMBL/GenBank/DDBJ databases">
        <authorList>
            <person name="Sun Q."/>
            <person name="Evtushenko L."/>
        </authorList>
    </citation>
    <scope>NUCLEOTIDE SEQUENCE</scope>
    <source>
        <strain evidence="1">VKM Ac-1069</strain>
    </source>
</reference>
<evidence type="ECO:0008006" key="3">
    <source>
        <dbReference type="Google" id="ProtNLM"/>
    </source>
</evidence>
<dbReference type="Pfam" id="PF07040">
    <property type="entry name" value="DUF1326"/>
    <property type="match status" value="1"/>
</dbReference>
<comment type="caution">
    <text evidence="1">The sequence shown here is derived from an EMBL/GenBank/DDBJ whole genome shotgun (WGS) entry which is preliminary data.</text>
</comment>
<keyword evidence="2" id="KW-1185">Reference proteome</keyword>
<protein>
    <recommendedName>
        <fullName evidence="3">DUF1326 domain-containing protein</fullName>
    </recommendedName>
</protein>
<dbReference type="RefSeq" id="WP_037047805.1">
    <property type="nucleotide sequence ID" value="NZ_BAAAUZ010000073.1"/>
</dbReference>
<dbReference type="Proteomes" id="UP001143463">
    <property type="component" value="Unassembled WGS sequence"/>
</dbReference>
<evidence type="ECO:0000313" key="1">
    <source>
        <dbReference type="EMBL" id="GLL12657.1"/>
    </source>
</evidence>
<dbReference type="AlphaFoldDB" id="A0A9W6NXN0"/>
<reference evidence="1" key="1">
    <citation type="journal article" date="2014" name="Int. J. Syst. Evol. Microbiol.">
        <title>Complete genome sequence of Corynebacterium casei LMG S-19264T (=DSM 44701T), isolated from a smear-ripened cheese.</title>
        <authorList>
            <consortium name="US DOE Joint Genome Institute (JGI-PGF)"/>
            <person name="Walter F."/>
            <person name="Albersmeier A."/>
            <person name="Kalinowski J."/>
            <person name="Ruckert C."/>
        </authorList>
    </citation>
    <scope>NUCLEOTIDE SEQUENCE</scope>
    <source>
        <strain evidence="1">VKM Ac-1069</strain>
    </source>
</reference>
<gene>
    <name evidence="1" type="ORF">GCM10017577_37980</name>
</gene>
<name>A0A9W6NXN0_9PSEU</name>
<accession>A0A9W6NXN0</accession>